<evidence type="ECO:0000313" key="7">
    <source>
        <dbReference type="EMBL" id="CTQ41353.1"/>
    </source>
</evidence>
<dbReference type="VEuPathDB" id="PiroplasmaDB:BMR1_03g03765"/>
<dbReference type="InterPro" id="IPR018359">
    <property type="entry name" value="Bromodomain_CS"/>
</dbReference>
<dbReference type="CDD" id="cd04369">
    <property type="entry name" value="Bromodomain"/>
    <property type="match status" value="1"/>
</dbReference>
<dbReference type="InterPro" id="IPR001487">
    <property type="entry name" value="Bromodomain"/>
</dbReference>
<dbReference type="SUPFAM" id="SSF47370">
    <property type="entry name" value="Bromodomain"/>
    <property type="match status" value="1"/>
</dbReference>
<dbReference type="AlphaFoldDB" id="A0A0K3ARU2"/>
<proteinExistence type="predicted"/>
<keyword evidence="3 5" id="KW-0103">Bromodomain</keyword>
<sequence length="462" mass="52938">MSLYSEEYSNHPLVVSLSIGGVEGITEVLRRDFYCYHKDYPNAQKFPDFLIDRNTRITPLYQLTQRKNEQEALEIARLLIEEFLLCNPGHLDLIGQSCLFYAARDGYAKLCQYLCKSGADVKQADNLGQTCLFYAAREGHVEVLKVLIDLGADINAQDNNKQTCLFYACRDGRFEAVKFLLDKNINYAHKDTQRRSALTFARSKNHSAIVNLLKQHMAETTNINMSSGSIDHSKTNKTTISQSGIPVSWSSSDVAVKYDESTVDSEGKKRYRLQYKPFDNDPNLWLDAPLVKIIEFERRFPHLANWPKTANLPTAIRNPFIKQWYSAATLIIQNLSKYDGGHIFERLVDAKKQNCPDYYDVIKSPMSFSCIKAKLKKSQYESPQQFLNDVQLVFDNCHTYNKTGTWVALTGKAIEKYFNNQLLVSGFNDYVVKHEQIKQHLENVNTSNLEYDTQIVQACHPN</sequence>
<dbReference type="SMART" id="SM00297">
    <property type="entry name" value="BROMO"/>
    <property type="match status" value="1"/>
</dbReference>
<evidence type="ECO:0000256" key="1">
    <source>
        <dbReference type="ARBA" id="ARBA00022737"/>
    </source>
</evidence>
<dbReference type="GeneID" id="24425400"/>
<dbReference type="PROSITE" id="PS50297">
    <property type="entry name" value="ANK_REP_REGION"/>
    <property type="match status" value="1"/>
</dbReference>
<protein>
    <submittedName>
        <fullName evidence="7">Ankyrin repeats (3 copies)</fullName>
    </submittedName>
</protein>
<evidence type="ECO:0000256" key="3">
    <source>
        <dbReference type="ARBA" id="ARBA00023117"/>
    </source>
</evidence>
<dbReference type="Pfam" id="PF13637">
    <property type="entry name" value="Ank_4"/>
    <property type="match status" value="1"/>
</dbReference>
<dbReference type="PROSITE" id="PS50088">
    <property type="entry name" value="ANK_REPEAT"/>
    <property type="match status" value="2"/>
</dbReference>
<evidence type="ECO:0000313" key="8">
    <source>
        <dbReference type="Proteomes" id="UP000002899"/>
    </source>
</evidence>
<evidence type="ECO:0000256" key="2">
    <source>
        <dbReference type="ARBA" id="ARBA00023043"/>
    </source>
</evidence>
<dbReference type="RefSeq" id="XP_012649364.1">
    <property type="nucleotide sequence ID" value="XM_012793910.1"/>
</dbReference>
<dbReference type="OMA" id="CNPNDAD"/>
<dbReference type="PROSITE" id="PS50014">
    <property type="entry name" value="BROMODOMAIN_2"/>
    <property type="match status" value="1"/>
</dbReference>
<dbReference type="SMART" id="SM00248">
    <property type="entry name" value="ANK"/>
    <property type="match status" value="4"/>
</dbReference>
<reference evidence="7 8" key="3">
    <citation type="journal article" date="2016" name="Sci. Rep.">
        <title>Genome-wide diversity and gene expression profiling of Babesia microti isolates identify polymorphic genes that mediate host-pathogen interactions.</title>
        <authorList>
            <person name="Silva J.C."/>
            <person name="Cornillot E."/>
            <person name="McCracken C."/>
            <person name="Usmani-Brown S."/>
            <person name="Dwivedi A."/>
            <person name="Ifeonu O.O."/>
            <person name="Crabtree J."/>
            <person name="Gotia H.T."/>
            <person name="Virji A.Z."/>
            <person name="Reynes C."/>
            <person name="Colinge J."/>
            <person name="Kumar V."/>
            <person name="Lawres L."/>
            <person name="Pazzi J.E."/>
            <person name="Pablo J.V."/>
            <person name="Hung C."/>
            <person name="Brancato J."/>
            <person name="Kumari P."/>
            <person name="Orvis J."/>
            <person name="Tretina K."/>
            <person name="Chibucos M."/>
            <person name="Ott S."/>
            <person name="Sadzewicz L."/>
            <person name="Sengamalay N."/>
            <person name="Shetty A.C."/>
            <person name="Su Q."/>
            <person name="Tallon L."/>
            <person name="Fraser C.M."/>
            <person name="Frutos R."/>
            <person name="Molina D.M."/>
            <person name="Krause P.J."/>
            <person name="Ben Mamoun C."/>
        </authorList>
    </citation>
    <scope>NUCLEOTIDE SEQUENCE [LARGE SCALE GENOMIC DNA]</scope>
    <source>
        <strain evidence="7 8">RI</strain>
    </source>
</reference>
<dbReference type="Pfam" id="PF00439">
    <property type="entry name" value="Bromodomain"/>
    <property type="match status" value="1"/>
</dbReference>
<evidence type="ECO:0000259" key="6">
    <source>
        <dbReference type="PROSITE" id="PS50014"/>
    </source>
</evidence>
<dbReference type="Gene3D" id="1.20.920.10">
    <property type="entry name" value="Bromodomain-like"/>
    <property type="match status" value="1"/>
</dbReference>
<dbReference type="Proteomes" id="UP000002899">
    <property type="component" value="Chromosome III"/>
</dbReference>
<feature type="domain" description="Bromo" evidence="6">
    <location>
        <begin position="336"/>
        <end position="408"/>
    </location>
</feature>
<dbReference type="Pfam" id="PF12796">
    <property type="entry name" value="Ank_2"/>
    <property type="match status" value="1"/>
</dbReference>
<dbReference type="PANTHER" id="PTHR24180:SF45">
    <property type="entry name" value="POLY [ADP-RIBOSE] POLYMERASE TANKYRASE"/>
    <property type="match status" value="1"/>
</dbReference>
<gene>
    <name evidence="7" type="ORF">BMR1_03g03765</name>
</gene>
<dbReference type="InterPro" id="IPR036427">
    <property type="entry name" value="Bromodomain-like_sf"/>
</dbReference>
<dbReference type="InterPro" id="IPR002110">
    <property type="entry name" value="Ankyrin_rpt"/>
</dbReference>
<dbReference type="Gene3D" id="1.25.40.20">
    <property type="entry name" value="Ankyrin repeat-containing domain"/>
    <property type="match status" value="1"/>
</dbReference>
<evidence type="ECO:0000256" key="4">
    <source>
        <dbReference type="PROSITE-ProRule" id="PRU00023"/>
    </source>
</evidence>
<accession>A0A0K3ARU2</accession>
<dbReference type="PRINTS" id="PR00503">
    <property type="entry name" value="BROMODOMAIN"/>
</dbReference>
<reference evidence="7 8" key="1">
    <citation type="journal article" date="2012" name="Nucleic Acids Res.">
        <title>Sequencing of the smallest Apicomplexan genome from the human pathogen Babesia microti.</title>
        <authorList>
            <person name="Cornillot E."/>
            <person name="Hadj-Kaddour K."/>
            <person name="Dassouli A."/>
            <person name="Noel B."/>
            <person name="Ranwez V."/>
            <person name="Vacherie B."/>
            <person name="Augagneur Y."/>
            <person name="Bres V."/>
            <person name="Duclos A."/>
            <person name="Randazzo S."/>
            <person name="Carcy B."/>
            <person name="Debierre-Grockiego F."/>
            <person name="Delbecq S."/>
            <person name="Moubri-Menage K."/>
            <person name="Shams-Eldin H."/>
            <person name="Usmani-Brown S."/>
            <person name="Bringaud F."/>
            <person name="Wincker P."/>
            <person name="Vivares C.P."/>
            <person name="Schwarz R.T."/>
            <person name="Schetters T.P."/>
            <person name="Krause P.J."/>
            <person name="Gorenflot A."/>
            <person name="Berry V."/>
            <person name="Barbe V."/>
            <person name="Ben Mamoun C."/>
        </authorList>
    </citation>
    <scope>NUCLEOTIDE SEQUENCE [LARGE SCALE GENOMIC DNA]</scope>
    <source>
        <strain evidence="7 8">RI</strain>
    </source>
</reference>
<keyword evidence="2 4" id="KW-0040">ANK repeat</keyword>
<name>A0A0K3ARU2_BABMR</name>
<feature type="repeat" description="ANK" evidence="4">
    <location>
        <begin position="127"/>
        <end position="159"/>
    </location>
</feature>
<dbReference type="InterPro" id="IPR036770">
    <property type="entry name" value="Ankyrin_rpt-contain_sf"/>
</dbReference>
<dbReference type="InterPro" id="IPR051637">
    <property type="entry name" value="Ank_repeat_dom-contain_49"/>
</dbReference>
<keyword evidence="8" id="KW-1185">Reference proteome</keyword>
<organism evidence="7 8">
    <name type="scientific">Babesia microti (strain RI)</name>
    <dbReference type="NCBI Taxonomy" id="1133968"/>
    <lineage>
        <taxon>Eukaryota</taxon>
        <taxon>Sar</taxon>
        <taxon>Alveolata</taxon>
        <taxon>Apicomplexa</taxon>
        <taxon>Aconoidasida</taxon>
        <taxon>Piroplasmida</taxon>
        <taxon>Babesiidae</taxon>
        <taxon>Babesia</taxon>
    </lineage>
</organism>
<reference evidence="7 8" key="2">
    <citation type="journal article" date="2013" name="PLoS ONE">
        <title>Whole genome mapping and re-organization of the nuclear and mitochondrial genomes of Babesia microti isolates.</title>
        <authorList>
            <person name="Cornillot E."/>
            <person name="Dassouli A."/>
            <person name="Garg A."/>
            <person name="Pachikara N."/>
            <person name="Randazzo S."/>
            <person name="Depoix D."/>
            <person name="Carcy B."/>
            <person name="Delbecq S."/>
            <person name="Frutos R."/>
            <person name="Silva J.C."/>
            <person name="Sutton R."/>
            <person name="Krause P.J."/>
            <person name="Mamoun C.B."/>
        </authorList>
    </citation>
    <scope>NUCLEOTIDE SEQUENCE [LARGE SCALE GENOMIC DNA]</scope>
    <source>
        <strain evidence="7 8">RI</strain>
    </source>
</reference>
<evidence type="ECO:0000256" key="5">
    <source>
        <dbReference type="PROSITE-ProRule" id="PRU00035"/>
    </source>
</evidence>
<dbReference type="EMBL" id="LN871598">
    <property type="protein sequence ID" value="CTQ41353.1"/>
    <property type="molecule type" value="Genomic_DNA"/>
</dbReference>
<dbReference type="PANTHER" id="PTHR24180">
    <property type="entry name" value="CYCLIN-DEPENDENT KINASE INHIBITOR 2C-RELATED"/>
    <property type="match status" value="1"/>
</dbReference>
<dbReference type="PROSITE" id="PS00633">
    <property type="entry name" value="BROMODOMAIN_1"/>
    <property type="match status" value="1"/>
</dbReference>
<dbReference type="SUPFAM" id="SSF48403">
    <property type="entry name" value="Ankyrin repeat"/>
    <property type="match status" value="1"/>
</dbReference>
<dbReference type="KEGG" id="bmic:BMR1_03g03765"/>
<keyword evidence="1" id="KW-0677">Repeat</keyword>
<dbReference type="OrthoDB" id="448960at2759"/>
<feature type="repeat" description="ANK" evidence="4">
    <location>
        <begin position="94"/>
        <end position="126"/>
    </location>
</feature>